<dbReference type="STRING" id="1081102.A0A167NI67"/>
<keyword evidence="9" id="KW-1185">Reference proteome</keyword>
<gene>
    <name evidence="8" type="ORF">SPI_08265</name>
</gene>
<feature type="region of interest" description="Disordered" evidence="6">
    <location>
        <begin position="553"/>
        <end position="572"/>
    </location>
</feature>
<dbReference type="SMART" id="SM00360">
    <property type="entry name" value="RRM"/>
    <property type="match status" value="3"/>
</dbReference>
<protein>
    <submittedName>
        <fullName evidence="8">Nucleotide-binding, alpha-beta plait</fullName>
    </submittedName>
</protein>
<keyword evidence="2" id="KW-0677">Repeat</keyword>
<name>A0A167NI67_9HYPO</name>
<dbReference type="InterPro" id="IPR012677">
    <property type="entry name" value="Nucleotide-bd_a/b_plait_sf"/>
</dbReference>
<feature type="region of interest" description="Disordered" evidence="6">
    <location>
        <begin position="319"/>
        <end position="375"/>
    </location>
</feature>
<feature type="compositionally biased region" description="Basic residues" evidence="6">
    <location>
        <begin position="737"/>
        <end position="752"/>
    </location>
</feature>
<reference evidence="8 9" key="1">
    <citation type="journal article" date="2016" name="Genome Biol. Evol.">
        <title>Divergent and convergent evolution of fungal pathogenicity.</title>
        <authorList>
            <person name="Shang Y."/>
            <person name="Xiao G."/>
            <person name="Zheng P."/>
            <person name="Cen K."/>
            <person name="Zhan S."/>
            <person name="Wang C."/>
        </authorList>
    </citation>
    <scope>NUCLEOTIDE SEQUENCE [LARGE SCALE GENOMIC DNA]</scope>
    <source>
        <strain evidence="8 9">RCEF 264</strain>
    </source>
</reference>
<dbReference type="GO" id="GO:0003729">
    <property type="term" value="F:mRNA binding"/>
    <property type="evidence" value="ECO:0007669"/>
    <property type="project" value="TreeGrafter"/>
</dbReference>
<evidence type="ECO:0000256" key="3">
    <source>
        <dbReference type="ARBA" id="ARBA00022884"/>
    </source>
</evidence>
<feature type="domain" description="RRM" evidence="7">
    <location>
        <begin position="390"/>
        <end position="432"/>
    </location>
</feature>
<dbReference type="InterPro" id="IPR051945">
    <property type="entry name" value="RRM_MRD1_RNA_proc_ribogen"/>
</dbReference>
<dbReference type="PANTHER" id="PTHR48039:SF5">
    <property type="entry name" value="RNA-BINDING PROTEIN 28"/>
    <property type="match status" value="1"/>
</dbReference>
<feature type="region of interest" description="Disordered" evidence="6">
    <location>
        <begin position="629"/>
        <end position="648"/>
    </location>
</feature>
<feature type="region of interest" description="Disordered" evidence="6">
    <location>
        <begin position="1"/>
        <end position="39"/>
    </location>
</feature>
<evidence type="ECO:0000256" key="2">
    <source>
        <dbReference type="ARBA" id="ARBA00022737"/>
    </source>
</evidence>
<feature type="compositionally biased region" description="Basic and acidic residues" evidence="6">
    <location>
        <begin position="247"/>
        <end position="286"/>
    </location>
</feature>
<dbReference type="SUPFAM" id="SSF54928">
    <property type="entry name" value="RNA-binding domain, RBD"/>
    <property type="match status" value="4"/>
</dbReference>
<feature type="domain" description="RRM" evidence="7">
    <location>
        <begin position="503"/>
        <end position="622"/>
    </location>
</feature>
<dbReference type="PROSITE" id="PS50102">
    <property type="entry name" value="RRM"/>
    <property type="match status" value="4"/>
</dbReference>
<feature type="domain" description="RRM" evidence="7">
    <location>
        <begin position="42"/>
        <end position="120"/>
    </location>
</feature>
<dbReference type="PANTHER" id="PTHR48039">
    <property type="entry name" value="RNA-BINDING MOTIF PROTEIN 14B"/>
    <property type="match status" value="1"/>
</dbReference>
<evidence type="ECO:0000256" key="1">
    <source>
        <dbReference type="ARBA" id="ARBA00004123"/>
    </source>
</evidence>
<evidence type="ECO:0000256" key="5">
    <source>
        <dbReference type="PROSITE-ProRule" id="PRU00176"/>
    </source>
</evidence>
<evidence type="ECO:0000256" key="6">
    <source>
        <dbReference type="SAM" id="MobiDB-lite"/>
    </source>
</evidence>
<feature type="compositionally biased region" description="Basic and acidic residues" evidence="6">
    <location>
        <begin position="1"/>
        <end position="24"/>
    </location>
</feature>
<feature type="region of interest" description="Disordered" evidence="6">
    <location>
        <begin position="247"/>
        <end position="300"/>
    </location>
</feature>
<dbReference type="Pfam" id="PF00076">
    <property type="entry name" value="RRM_1"/>
    <property type="match status" value="3"/>
</dbReference>
<sequence length="752" mass="82986">MAKTEAQKRRREAEADQERRHETTEDAQAAPPIKKARVEERRSIFVRSLPSTATSEKLTDFFSEHFPVKHATVVTDPKTKTSRGYGFVTFTDADDAAEAKAKLDNQIFDGRRLRLDIAEPRHRKTAANASAKSTADAVAAADKKQKREAELAEVRKAPKLIVRNLPWSVKTSADLEKLFRMYGKVKFADLPNAKGKLSGFGFVTLRGKKNAENAILGVNGKVVDGRTLAVDYAVDKSEWEALQQIEKADGPVEEENGKKKAVKNEKKNEKKEKKEENETKGEEKNKPNGKTVTKKEKTAEELQAEEDLRAFMENNMDNLEEEDDSGEEDEEDKDEDDAEEEEDDDDDEDETNNEDDDDDDDEINSRDEKEKVDEEAAAKAKKALVTDNNSTLFVRNLPFGTTDAELKAHFSKFGPLRYARIVMDRTTDRPAGGCQGLPARRPAAPSHGRSGQRRLYLLAEGTVTPASPLYALLPPAERQLRAASDAQRKTLVKNNPALHVSLTRLAVRNLPRHVDSKALKELARKAVVGFATDVKAGRRAPLSKEEIARGGQLDREAEHLRRSKGKGVVDEASGAGRSRGYGFIEYWSHRWALTGLRWLNGHAVPSDNGSKTHRLIVEFAIENANVVARRKTNEERSRAPRAPGAVGAGASVGVGAGAGAGAHAASPQRTRPNGKLGRGDKKGRTHGNKEDAKGVVAKVDKKGKDDRGIDGNAEAAATSSKKQKADTKLAMRQQIIQRKRTMRKKKAQSRRA</sequence>
<accession>A0A167NI67</accession>
<organism evidence="8 9">
    <name type="scientific">Niveomyces insectorum RCEF 264</name>
    <dbReference type="NCBI Taxonomy" id="1081102"/>
    <lineage>
        <taxon>Eukaryota</taxon>
        <taxon>Fungi</taxon>
        <taxon>Dikarya</taxon>
        <taxon>Ascomycota</taxon>
        <taxon>Pezizomycotina</taxon>
        <taxon>Sordariomycetes</taxon>
        <taxon>Hypocreomycetidae</taxon>
        <taxon>Hypocreales</taxon>
        <taxon>Cordycipitaceae</taxon>
        <taxon>Niveomyces</taxon>
    </lineage>
</organism>
<feature type="compositionally biased region" description="Basic and acidic residues" evidence="6">
    <location>
        <begin position="363"/>
        <end position="375"/>
    </location>
</feature>
<keyword evidence="4" id="KW-0539">Nucleus</keyword>
<feature type="region of interest" description="Disordered" evidence="6">
    <location>
        <begin position="658"/>
        <end position="752"/>
    </location>
</feature>
<comment type="subcellular location">
    <subcellularLocation>
        <location evidence="1">Nucleus</location>
    </subcellularLocation>
</comment>
<feature type="compositionally biased region" description="Basic and acidic residues" evidence="6">
    <location>
        <begin position="677"/>
        <end position="709"/>
    </location>
</feature>
<dbReference type="OrthoDB" id="267048at2759"/>
<dbReference type="AlphaFoldDB" id="A0A167NI67"/>
<dbReference type="GO" id="GO:0005730">
    <property type="term" value="C:nucleolus"/>
    <property type="evidence" value="ECO:0007669"/>
    <property type="project" value="TreeGrafter"/>
</dbReference>
<evidence type="ECO:0000256" key="4">
    <source>
        <dbReference type="ARBA" id="ARBA00023242"/>
    </source>
</evidence>
<keyword evidence="3 5" id="KW-0694">RNA-binding</keyword>
<feature type="domain" description="RRM" evidence="7">
    <location>
        <begin position="158"/>
        <end position="235"/>
    </location>
</feature>
<dbReference type="Gene3D" id="3.30.70.330">
    <property type="match status" value="4"/>
</dbReference>
<dbReference type="Proteomes" id="UP000076874">
    <property type="component" value="Unassembled WGS sequence"/>
</dbReference>
<dbReference type="InterPro" id="IPR000504">
    <property type="entry name" value="RRM_dom"/>
</dbReference>
<comment type="caution">
    <text evidence="8">The sequence shown here is derived from an EMBL/GenBank/DDBJ whole genome shotgun (WGS) entry which is preliminary data.</text>
</comment>
<dbReference type="InterPro" id="IPR035979">
    <property type="entry name" value="RBD_domain_sf"/>
</dbReference>
<evidence type="ECO:0000259" key="7">
    <source>
        <dbReference type="PROSITE" id="PS50102"/>
    </source>
</evidence>
<feature type="compositionally biased region" description="Acidic residues" evidence="6">
    <location>
        <begin position="319"/>
        <end position="362"/>
    </location>
</feature>
<dbReference type="EMBL" id="AZHD01000019">
    <property type="protein sequence ID" value="OAA55581.1"/>
    <property type="molecule type" value="Genomic_DNA"/>
</dbReference>
<evidence type="ECO:0000313" key="8">
    <source>
        <dbReference type="EMBL" id="OAA55581.1"/>
    </source>
</evidence>
<proteinExistence type="predicted"/>
<feature type="region of interest" description="Disordered" evidence="6">
    <location>
        <begin position="429"/>
        <end position="450"/>
    </location>
</feature>
<evidence type="ECO:0000313" key="9">
    <source>
        <dbReference type="Proteomes" id="UP000076874"/>
    </source>
</evidence>